<organism evidence="1 2">
    <name type="scientific">Uncinula necator</name>
    <name type="common">Grape powdery mildew</name>
    <dbReference type="NCBI Taxonomy" id="52586"/>
    <lineage>
        <taxon>Eukaryota</taxon>
        <taxon>Fungi</taxon>
        <taxon>Dikarya</taxon>
        <taxon>Ascomycota</taxon>
        <taxon>Pezizomycotina</taxon>
        <taxon>Leotiomycetes</taxon>
        <taxon>Erysiphales</taxon>
        <taxon>Erysiphaceae</taxon>
        <taxon>Erysiphe</taxon>
    </lineage>
</organism>
<dbReference type="STRING" id="52586.A0A0B1P0G8"/>
<reference evidence="1 2" key="1">
    <citation type="journal article" date="2014" name="BMC Genomics">
        <title>Adaptive genomic structural variation in the grape powdery mildew pathogen, Erysiphe necator.</title>
        <authorList>
            <person name="Jones L."/>
            <person name="Riaz S."/>
            <person name="Morales-Cruz A."/>
            <person name="Amrine K.C."/>
            <person name="McGuire B."/>
            <person name="Gubler W.D."/>
            <person name="Walker M.A."/>
            <person name="Cantu D."/>
        </authorList>
    </citation>
    <scope>NUCLEOTIDE SEQUENCE [LARGE SCALE GENOMIC DNA]</scope>
    <source>
        <strain evidence="2">c</strain>
    </source>
</reference>
<keyword evidence="2" id="KW-1185">Reference proteome</keyword>
<accession>A0A0B1P0G8</accession>
<gene>
    <name evidence="1" type="ORF">EV44_g4975</name>
</gene>
<dbReference type="Proteomes" id="UP000030854">
    <property type="component" value="Unassembled WGS sequence"/>
</dbReference>
<dbReference type="AlphaFoldDB" id="A0A0B1P0G8"/>
<comment type="caution">
    <text evidence="1">The sequence shown here is derived from an EMBL/GenBank/DDBJ whole genome shotgun (WGS) entry which is preliminary data.</text>
</comment>
<name>A0A0B1P0G8_UNCNE</name>
<dbReference type="HOGENOM" id="CLU_105984_0_0_1"/>
<protein>
    <submittedName>
        <fullName evidence="1">Uncharacterized protein</fullName>
    </submittedName>
</protein>
<proteinExistence type="predicted"/>
<sequence>MTSYILNSNNFLVITVKHGCLAHVFHNIDGITPILRPVLPARVPDQDDEDYKKLEAEYQTNLTKWVEGEIQDKNMLIKRMILTVRPQSVRIMTAKQLFDHVAASREEGATVPYETAVRNLHNAKFVTNAEDYCDEFMQNYLSVNNAAESIQSRSPKGDSIVNPFSILPGYASSFFVLGTEKIEWLDTWRHTKIFDSSNHYVPLEVMMATLRQVATGREQSVG</sequence>
<dbReference type="EMBL" id="JNVN01002285">
    <property type="protein sequence ID" value="KHJ32152.1"/>
    <property type="molecule type" value="Genomic_DNA"/>
</dbReference>
<evidence type="ECO:0000313" key="1">
    <source>
        <dbReference type="EMBL" id="KHJ32152.1"/>
    </source>
</evidence>
<evidence type="ECO:0000313" key="2">
    <source>
        <dbReference type="Proteomes" id="UP000030854"/>
    </source>
</evidence>